<evidence type="ECO:0000313" key="2">
    <source>
        <dbReference type="Proteomes" id="UP000308600"/>
    </source>
</evidence>
<proteinExistence type="predicted"/>
<dbReference type="EMBL" id="ML208487">
    <property type="protein sequence ID" value="TFK64149.1"/>
    <property type="molecule type" value="Genomic_DNA"/>
</dbReference>
<reference evidence="1 2" key="1">
    <citation type="journal article" date="2019" name="Nat. Ecol. Evol.">
        <title>Megaphylogeny resolves global patterns of mushroom evolution.</title>
        <authorList>
            <person name="Varga T."/>
            <person name="Krizsan K."/>
            <person name="Foldi C."/>
            <person name="Dima B."/>
            <person name="Sanchez-Garcia M."/>
            <person name="Sanchez-Ramirez S."/>
            <person name="Szollosi G.J."/>
            <person name="Szarkandi J.G."/>
            <person name="Papp V."/>
            <person name="Albert L."/>
            <person name="Andreopoulos W."/>
            <person name="Angelini C."/>
            <person name="Antonin V."/>
            <person name="Barry K.W."/>
            <person name="Bougher N.L."/>
            <person name="Buchanan P."/>
            <person name="Buyck B."/>
            <person name="Bense V."/>
            <person name="Catcheside P."/>
            <person name="Chovatia M."/>
            <person name="Cooper J."/>
            <person name="Damon W."/>
            <person name="Desjardin D."/>
            <person name="Finy P."/>
            <person name="Geml J."/>
            <person name="Haridas S."/>
            <person name="Hughes K."/>
            <person name="Justo A."/>
            <person name="Karasinski D."/>
            <person name="Kautmanova I."/>
            <person name="Kiss B."/>
            <person name="Kocsube S."/>
            <person name="Kotiranta H."/>
            <person name="LaButti K.M."/>
            <person name="Lechner B.E."/>
            <person name="Liimatainen K."/>
            <person name="Lipzen A."/>
            <person name="Lukacs Z."/>
            <person name="Mihaltcheva S."/>
            <person name="Morgado L.N."/>
            <person name="Niskanen T."/>
            <person name="Noordeloos M.E."/>
            <person name="Ohm R.A."/>
            <person name="Ortiz-Santana B."/>
            <person name="Ovrebo C."/>
            <person name="Racz N."/>
            <person name="Riley R."/>
            <person name="Savchenko A."/>
            <person name="Shiryaev A."/>
            <person name="Soop K."/>
            <person name="Spirin V."/>
            <person name="Szebenyi C."/>
            <person name="Tomsovsky M."/>
            <person name="Tulloss R.E."/>
            <person name="Uehling J."/>
            <person name="Grigoriev I.V."/>
            <person name="Vagvolgyi C."/>
            <person name="Papp T."/>
            <person name="Martin F.M."/>
            <person name="Miettinen O."/>
            <person name="Hibbett D.S."/>
            <person name="Nagy L.G."/>
        </authorList>
    </citation>
    <scope>NUCLEOTIDE SEQUENCE [LARGE SCALE GENOMIC DNA]</scope>
    <source>
        <strain evidence="1 2">NL-1719</strain>
    </source>
</reference>
<feature type="non-terminal residue" evidence="1">
    <location>
        <position position="162"/>
    </location>
</feature>
<evidence type="ECO:0000313" key="1">
    <source>
        <dbReference type="EMBL" id="TFK64149.1"/>
    </source>
</evidence>
<dbReference type="Proteomes" id="UP000308600">
    <property type="component" value="Unassembled WGS sequence"/>
</dbReference>
<keyword evidence="2" id="KW-1185">Reference proteome</keyword>
<gene>
    <name evidence="1" type="ORF">BDN72DRAFT_774912</name>
</gene>
<accession>A0ACD3AEW7</accession>
<organism evidence="1 2">
    <name type="scientific">Pluteus cervinus</name>
    <dbReference type="NCBI Taxonomy" id="181527"/>
    <lineage>
        <taxon>Eukaryota</taxon>
        <taxon>Fungi</taxon>
        <taxon>Dikarya</taxon>
        <taxon>Basidiomycota</taxon>
        <taxon>Agaricomycotina</taxon>
        <taxon>Agaricomycetes</taxon>
        <taxon>Agaricomycetidae</taxon>
        <taxon>Agaricales</taxon>
        <taxon>Pluteineae</taxon>
        <taxon>Pluteaceae</taxon>
        <taxon>Pluteus</taxon>
    </lineage>
</organism>
<name>A0ACD3AEW7_9AGAR</name>
<protein>
    <submittedName>
        <fullName evidence="1">Uncharacterized protein</fullName>
    </submittedName>
</protein>
<sequence length="162" mass="18742">MDSEGAIVTLARDKIDARIAELEEGIGALCTKRDRLSQASPPPMDSAAVALARDKIDSEVAALKRHIRALRSERNHLAPIYRCPPEVVTQIFAWLQQRYLGDLYSNEYFPWDYRRWMRVTRVSQQWRQISLSSTSLWNVIPLRWLAYATESFNRLGSTPFFI</sequence>